<keyword evidence="6 15" id="KW-0963">Cytoplasm</keyword>
<keyword evidence="9 15" id="KW-0658">Purine biosynthesis</keyword>
<dbReference type="NCBIfam" id="TIGR00878">
    <property type="entry name" value="purM"/>
    <property type="match status" value="1"/>
</dbReference>
<proteinExistence type="inferred from homology"/>
<dbReference type="Pfam" id="PF00586">
    <property type="entry name" value="AIRS"/>
    <property type="match status" value="1"/>
</dbReference>
<evidence type="ECO:0000313" key="18">
    <source>
        <dbReference type="EMBL" id="MBC2605858.1"/>
    </source>
</evidence>
<dbReference type="GO" id="GO:0004641">
    <property type="term" value="F:phosphoribosylformylglycinamidine cyclo-ligase activity"/>
    <property type="evidence" value="ECO:0007669"/>
    <property type="project" value="UniProtKB-UniRule"/>
</dbReference>
<evidence type="ECO:0000256" key="14">
    <source>
        <dbReference type="ARBA" id="ARBA00049057"/>
    </source>
</evidence>
<dbReference type="CDD" id="cd02196">
    <property type="entry name" value="PurM"/>
    <property type="match status" value="1"/>
</dbReference>
<gene>
    <name evidence="15" type="primary">purM</name>
    <name evidence="18" type="ORF">H5P27_07360</name>
</gene>
<dbReference type="InterPro" id="IPR036921">
    <property type="entry name" value="PurM-like_N_sf"/>
</dbReference>
<dbReference type="Gene3D" id="3.90.650.10">
    <property type="entry name" value="PurM-like C-terminal domain"/>
    <property type="match status" value="1"/>
</dbReference>
<dbReference type="FunFam" id="3.90.650.10:FF:000011">
    <property type="entry name" value="Phosphoribosylformylglycinamidine cyclo-ligase"/>
    <property type="match status" value="1"/>
</dbReference>
<evidence type="ECO:0000256" key="10">
    <source>
        <dbReference type="ARBA" id="ARBA00022840"/>
    </source>
</evidence>
<dbReference type="HAMAP" id="MF_00741">
    <property type="entry name" value="AIRS"/>
    <property type="match status" value="1"/>
</dbReference>
<dbReference type="EMBL" id="JACHVC010000007">
    <property type="protein sequence ID" value="MBC2605858.1"/>
    <property type="molecule type" value="Genomic_DNA"/>
</dbReference>
<dbReference type="GO" id="GO:0046084">
    <property type="term" value="P:adenine biosynthetic process"/>
    <property type="evidence" value="ECO:0007669"/>
    <property type="project" value="TreeGrafter"/>
</dbReference>
<dbReference type="InterPro" id="IPR016188">
    <property type="entry name" value="PurM-like_N"/>
</dbReference>
<evidence type="ECO:0000256" key="13">
    <source>
        <dbReference type="ARBA" id="ARBA00033093"/>
    </source>
</evidence>
<evidence type="ECO:0000256" key="9">
    <source>
        <dbReference type="ARBA" id="ARBA00022755"/>
    </source>
</evidence>
<accession>A0A7X1B572</accession>
<dbReference type="InterPro" id="IPR036676">
    <property type="entry name" value="PurM-like_C_sf"/>
</dbReference>
<comment type="similarity">
    <text evidence="3 15">Belongs to the AIR synthase family.</text>
</comment>
<evidence type="ECO:0000256" key="5">
    <source>
        <dbReference type="ARBA" id="ARBA00020367"/>
    </source>
</evidence>
<dbReference type="Pfam" id="PF02769">
    <property type="entry name" value="AIRS_C"/>
    <property type="match status" value="1"/>
</dbReference>
<dbReference type="SUPFAM" id="SSF56042">
    <property type="entry name" value="PurM C-terminal domain-like"/>
    <property type="match status" value="1"/>
</dbReference>
<reference evidence="18 19" key="1">
    <citation type="submission" date="2020-07" db="EMBL/GenBank/DDBJ databases">
        <authorList>
            <person name="Feng X."/>
        </authorList>
    </citation>
    <scope>NUCLEOTIDE SEQUENCE [LARGE SCALE GENOMIC DNA]</scope>
    <source>
        <strain evidence="18 19">JCM23202</strain>
    </source>
</reference>
<dbReference type="Proteomes" id="UP000526501">
    <property type="component" value="Unassembled WGS sequence"/>
</dbReference>
<evidence type="ECO:0000256" key="4">
    <source>
        <dbReference type="ARBA" id="ARBA00013047"/>
    </source>
</evidence>
<dbReference type="PANTHER" id="PTHR10520">
    <property type="entry name" value="TRIFUNCTIONAL PURINE BIOSYNTHETIC PROTEIN ADENOSINE-3-RELATED"/>
    <property type="match status" value="1"/>
</dbReference>
<dbReference type="FunFam" id="3.30.1330.10:FF:000001">
    <property type="entry name" value="Phosphoribosylformylglycinamidine cyclo-ligase"/>
    <property type="match status" value="1"/>
</dbReference>
<evidence type="ECO:0000256" key="2">
    <source>
        <dbReference type="ARBA" id="ARBA00004686"/>
    </source>
</evidence>
<sequence>MAAKKKTKAYAQVGVNIDLADRMKGGLKESLKSASRPEVLGAVGGFGGLFDLSKSKYKEPVLVSSIDGVGTKLKIAFESGKHKSVGMDIVNHCIDDISVIGAEPLFFLDYLGLGKLEPKVFKQILAGISQACASANCALIGGETAQLPDMYSQGEYDIAGVIVGIAEKKKMLSGSTIRPGDVVVGLPSSGLHTNGYTLARKVIFDTAKLTLKDKVPGTRQSIEKALMEPHTNYAPLLQPLLAKFNQGTSSKVRKGNAVFGIAHITGGGFTGNIPRILPEKVDIEIETSTWEPLPIFKLIGEKGGIDFDEMYEVFNMGIGMTLIVDGKQADEVLEFCQANGCKAVKIGQAVKGTGKVQLKK</sequence>
<dbReference type="EC" id="6.3.3.1" evidence="4 15"/>
<dbReference type="SUPFAM" id="SSF55326">
    <property type="entry name" value="PurM N-terminal domain-like"/>
    <property type="match status" value="1"/>
</dbReference>
<comment type="caution">
    <text evidence="18">The sequence shown here is derived from an EMBL/GenBank/DDBJ whole genome shotgun (WGS) entry which is preliminary data.</text>
</comment>
<feature type="domain" description="PurM-like N-terminal" evidence="16">
    <location>
        <begin position="61"/>
        <end position="166"/>
    </location>
</feature>
<dbReference type="RefSeq" id="WP_185659747.1">
    <property type="nucleotide sequence ID" value="NZ_CAWPOO010000007.1"/>
</dbReference>
<evidence type="ECO:0000259" key="16">
    <source>
        <dbReference type="Pfam" id="PF00586"/>
    </source>
</evidence>
<dbReference type="InterPro" id="IPR004733">
    <property type="entry name" value="PurM_cligase"/>
</dbReference>
<keyword evidence="7 15" id="KW-0436">Ligase</keyword>
<comment type="subcellular location">
    <subcellularLocation>
        <location evidence="1 15">Cytoplasm</location>
    </subcellularLocation>
</comment>
<evidence type="ECO:0000256" key="1">
    <source>
        <dbReference type="ARBA" id="ARBA00004496"/>
    </source>
</evidence>
<evidence type="ECO:0000313" key="19">
    <source>
        <dbReference type="Proteomes" id="UP000526501"/>
    </source>
</evidence>
<keyword evidence="19" id="KW-1185">Reference proteome</keyword>
<dbReference type="GO" id="GO:0004637">
    <property type="term" value="F:phosphoribosylamine-glycine ligase activity"/>
    <property type="evidence" value="ECO:0007669"/>
    <property type="project" value="TreeGrafter"/>
</dbReference>
<evidence type="ECO:0000259" key="17">
    <source>
        <dbReference type="Pfam" id="PF02769"/>
    </source>
</evidence>
<evidence type="ECO:0000256" key="8">
    <source>
        <dbReference type="ARBA" id="ARBA00022741"/>
    </source>
</evidence>
<evidence type="ECO:0000256" key="6">
    <source>
        <dbReference type="ARBA" id="ARBA00022490"/>
    </source>
</evidence>
<evidence type="ECO:0000256" key="11">
    <source>
        <dbReference type="ARBA" id="ARBA00031908"/>
    </source>
</evidence>
<keyword evidence="8 15" id="KW-0547">Nucleotide-binding</keyword>
<evidence type="ECO:0000256" key="15">
    <source>
        <dbReference type="HAMAP-Rule" id="MF_00741"/>
    </source>
</evidence>
<dbReference type="UniPathway" id="UPA00074">
    <property type="reaction ID" value="UER00129"/>
</dbReference>
<keyword evidence="10 15" id="KW-0067">ATP-binding</keyword>
<feature type="domain" description="PurM-like C-terminal" evidence="17">
    <location>
        <begin position="178"/>
        <end position="356"/>
    </location>
</feature>
<dbReference type="GO" id="GO:0005829">
    <property type="term" value="C:cytosol"/>
    <property type="evidence" value="ECO:0007669"/>
    <property type="project" value="TreeGrafter"/>
</dbReference>
<evidence type="ECO:0000256" key="7">
    <source>
        <dbReference type="ARBA" id="ARBA00022598"/>
    </source>
</evidence>
<evidence type="ECO:0000256" key="3">
    <source>
        <dbReference type="ARBA" id="ARBA00010280"/>
    </source>
</evidence>
<dbReference type="GO" id="GO:0006189">
    <property type="term" value="P:'de novo' IMP biosynthetic process"/>
    <property type="evidence" value="ECO:0007669"/>
    <property type="project" value="UniProtKB-UniRule"/>
</dbReference>
<dbReference type="InterPro" id="IPR010918">
    <property type="entry name" value="PurM-like_C_dom"/>
</dbReference>
<dbReference type="GO" id="GO:0005524">
    <property type="term" value="F:ATP binding"/>
    <property type="evidence" value="ECO:0007669"/>
    <property type="project" value="UniProtKB-KW"/>
</dbReference>
<comment type="catalytic activity">
    <reaction evidence="14 15">
        <text>2-formamido-N(1)-(5-O-phospho-beta-D-ribosyl)acetamidine + ATP = 5-amino-1-(5-phospho-beta-D-ribosyl)imidazole + ADP + phosphate + H(+)</text>
        <dbReference type="Rhea" id="RHEA:23032"/>
        <dbReference type="ChEBI" id="CHEBI:15378"/>
        <dbReference type="ChEBI" id="CHEBI:30616"/>
        <dbReference type="ChEBI" id="CHEBI:43474"/>
        <dbReference type="ChEBI" id="CHEBI:137981"/>
        <dbReference type="ChEBI" id="CHEBI:147287"/>
        <dbReference type="ChEBI" id="CHEBI:456216"/>
        <dbReference type="EC" id="6.3.3.1"/>
    </reaction>
</comment>
<dbReference type="AlphaFoldDB" id="A0A7X1B572"/>
<dbReference type="Gene3D" id="3.30.1330.10">
    <property type="entry name" value="PurM-like, N-terminal domain"/>
    <property type="match status" value="1"/>
</dbReference>
<dbReference type="PANTHER" id="PTHR10520:SF12">
    <property type="entry name" value="TRIFUNCTIONAL PURINE BIOSYNTHETIC PROTEIN ADENOSINE-3"/>
    <property type="match status" value="1"/>
</dbReference>
<organism evidence="18 19">
    <name type="scientific">Pelagicoccus albus</name>
    <dbReference type="NCBI Taxonomy" id="415222"/>
    <lineage>
        <taxon>Bacteria</taxon>
        <taxon>Pseudomonadati</taxon>
        <taxon>Verrucomicrobiota</taxon>
        <taxon>Opitutia</taxon>
        <taxon>Puniceicoccales</taxon>
        <taxon>Pelagicoccaceae</taxon>
        <taxon>Pelagicoccus</taxon>
    </lineage>
</organism>
<name>A0A7X1B572_9BACT</name>
<comment type="pathway">
    <text evidence="2 15">Purine metabolism; IMP biosynthesis via de novo pathway; 5-amino-1-(5-phospho-D-ribosyl)imidazole from N(2)-formyl-N(1)-(5-phospho-D-ribosyl)glycinamide: step 2/2.</text>
</comment>
<protein>
    <recommendedName>
        <fullName evidence="5 15">Phosphoribosylformylglycinamidine cyclo-ligase</fullName>
        <ecNumber evidence="4 15">6.3.3.1</ecNumber>
    </recommendedName>
    <alternativeName>
        <fullName evidence="12 15">AIR synthase</fullName>
    </alternativeName>
    <alternativeName>
        <fullName evidence="13 15">AIRS</fullName>
    </alternativeName>
    <alternativeName>
        <fullName evidence="11 15">Phosphoribosyl-aminoimidazole synthetase</fullName>
    </alternativeName>
</protein>
<evidence type="ECO:0000256" key="12">
    <source>
        <dbReference type="ARBA" id="ARBA00032931"/>
    </source>
</evidence>